<accession>X0YPI4</accession>
<sequence length="74" mass="8331">MGTVLKKPAIKVETGISHVEMYNTKSISSKTTPDRIQILNDEGHIIHVRPDTGLITFHGDVKGSIVEYHSFERR</sequence>
<protein>
    <submittedName>
        <fullName evidence="1">Uncharacterized protein</fullName>
    </submittedName>
</protein>
<organism evidence="1">
    <name type="scientific">marine sediment metagenome</name>
    <dbReference type="NCBI Taxonomy" id="412755"/>
    <lineage>
        <taxon>unclassified sequences</taxon>
        <taxon>metagenomes</taxon>
        <taxon>ecological metagenomes</taxon>
    </lineage>
</organism>
<name>X0YPI4_9ZZZZ</name>
<reference evidence="1" key="1">
    <citation type="journal article" date="2014" name="Front. Microbiol.">
        <title>High frequency of phylogenetically diverse reductive dehalogenase-homologous genes in deep subseafloor sedimentary metagenomes.</title>
        <authorList>
            <person name="Kawai M."/>
            <person name="Futagami T."/>
            <person name="Toyoda A."/>
            <person name="Takaki Y."/>
            <person name="Nishi S."/>
            <person name="Hori S."/>
            <person name="Arai W."/>
            <person name="Tsubouchi T."/>
            <person name="Morono Y."/>
            <person name="Uchiyama I."/>
            <person name="Ito T."/>
            <person name="Fujiyama A."/>
            <person name="Inagaki F."/>
            <person name="Takami H."/>
        </authorList>
    </citation>
    <scope>NUCLEOTIDE SEQUENCE</scope>
    <source>
        <strain evidence="1">Expedition CK06-06</strain>
    </source>
</reference>
<proteinExistence type="predicted"/>
<gene>
    <name evidence="1" type="ORF">S01H4_19670</name>
</gene>
<dbReference type="EMBL" id="BART01008789">
    <property type="protein sequence ID" value="GAG58120.1"/>
    <property type="molecule type" value="Genomic_DNA"/>
</dbReference>
<dbReference type="AlphaFoldDB" id="X0YPI4"/>
<comment type="caution">
    <text evidence="1">The sequence shown here is derived from an EMBL/GenBank/DDBJ whole genome shotgun (WGS) entry which is preliminary data.</text>
</comment>
<evidence type="ECO:0000313" key="1">
    <source>
        <dbReference type="EMBL" id="GAG58120.1"/>
    </source>
</evidence>